<feature type="region of interest" description="Disordered" evidence="7">
    <location>
        <begin position="451"/>
        <end position="481"/>
    </location>
</feature>
<dbReference type="CDD" id="cd00010">
    <property type="entry name" value="AAI_LTSS"/>
    <property type="match status" value="1"/>
</dbReference>
<evidence type="ECO:0000259" key="8">
    <source>
        <dbReference type="PROSITE" id="PS51746"/>
    </source>
</evidence>
<dbReference type="GO" id="GO:0004722">
    <property type="term" value="F:protein serine/threonine phosphatase activity"/>
    <property type="evidence" value="ECO:0007669"/>
    <property type="project" value="TreeGrafter"/>
</dbReference>
<dbReference type="SMART" id="SM00332">
    <property type="entry name" value="PP2Cc"/>
    <property type="match status" value="1"/>
</dbReference>
<comment type="similarity">
    <text evidence="2">Belongs to the plant LTP family.</text>
</comment>
<dbReference type="SUPFAM" id="SSF81606">
    <property type="entry name" value="PP2C-like"/>
    <property type="match status" value="1"/>
</dbReference>
<dbReference type="PANTHER" id="PTHR12320:SF1">
    <property type="entry name" value="PROTEIN PHOSPHATASE PTC7 HOMOLOG"/>
    <property type="match status" value="1"/>
</dbReference>
<name>A0A9Q1QW60_9SOLA</name>
<dbReference type="SMART" id="SM00331">
    <property type="entry name" value="PP2C_SIG"/>
    <property type="match status" value="1"/>
</dbReference>
<keyword evidence="3" id="KW-1003">Cell membrane</keyword>
<dbReference type="GO" id="GO:0005886">
    <property type="term" value="C:plasma membrane"/>
    <property type="evidence" value="ECO:0007669"/>
    <property type="project" value="UniProtKB-SubCell"/>
</dbReference>
<sequence>MADPLCKFLDARSITGSQFFATYFSAQKPFLLFPVVSLYNPSLVRRRRRGRRKSLHIALCSTPTSPNLDVISIHEHSDGSLLFRFGDPSEVAKEDELEETILGVEEVERDGEEEFSVVKVFYGDNEREVIVKKQEREVRTVATDSGFSESVETNNKSNDFVERESETFLEDSMDDVASISSVEIQDESVVEVSIENEEHVEEIFEKKDDSEASVTPPENSIPSLEVEEEMKGQSSDESFEELDDDKSPLLSSPTAMHEYSDSVNAKEIEGSEGEGSSQLTENGGDKDCHDDSTPEMENGAVSTEIEAAENDIEIVQQTEQISENVDPIMEEPIESAPWGINLGNTETVFDEISPENAPEGINPGNTETVVNEISPENDPEAINPGNTETVVDGISPENVPEGINLGNTETVVDEISPGNADIKHFSMDAEDQSTEVLDCENDDQTELINVSADTEDQASQNDTFKDSGETNVIEAMPPSPKLEAEPILDEEVDHNLISESNKGESPLPPDENSPSLSLEEERKEDIGNSEIMEVSGHEVVEDTSSEVLDSSKEATPAELILSSGATLLQYPSKALAGGHEAYFVACGKWLGVADGVGSWSLEGSDPGVYAQELMENSEFIVSQCEDLINDPKQVLNLSVSATDSPGSSTVLIAHFDGKALHVANIGDSGFIVVRNGSVYRKSSPVLHEFNLPIQIERGDDPSQLLEEYKIELDEGDIIVTATDALFDNFYDQEIVSIVSRSLEADKSPQEIAEILATRVQEVGSSASGRSPFADAAQAAGYFGYTGGKRDDVVVIVSVVAKESASHSAPAPAVDCNNLVLNLADCLSFVTNGSTEKKPEGTCCSGLKMVLKTDAECLCEGFKNSAQLGVVLNVTKAMALPAACHVSAPSVSNCGLSTDTGAAPALSPIAGSPTMSAIAPTTAEGVSEVAPVPAPGSSESTTLALSIGQLVLTAVVAVFCWF</sequence>
<dbReference type="SMART" id="SM00499">
    <property type="entry name" value="AAI"/>
    <property type="match status" value="1"/>
</dbReference>
<keyword evidence="5" id="KW-0732">Signal</keyword>
<feature type="compositionally biased region" description="Basic and acidic residues" evidence="7">
    <location>
        <begin position="258"/>
        <end position="269"/>
    </location>
</feature>
<keyword evidence="4" id="KW-0472">Membrane</keyword>
<dbReference type="InterPro" id="IPR001932">
    <property type="entry name" value="PPM-type_phosphatase-like_dom"/>
</dbReference>
<dbReference type="PROSITE" id="PS51746">
    <property type="entry name" value="PPM_2"/>
    <property type="match status" value="1"/>
</dbReference>
<keyword evidence="6" id="KW-0449">Lipoprotein</keyword>
<evidence type="ECO:0000256" key="1">
    <source>
        <dbReference type="ARBA" id="ARBA00004609"/>
    </source>
</evidence>
<accession>A0A9Q1QW60</accession>
<dbReference type="PANTHER" id="PTHR12320">
    <property type="entry name" value="PROTEIN PHOSPHATASE 2C"/>
    <property type="match status" value="1"/>
</dbReference>
<keyword evidence="4" id="KW-0336">GPI-anchor</keyword>
<evidence type="ECO:0000256" key="6">
    <source>
        <dbReference type="ARBA" id="ARBA00023288"/>
    </source>
</evidence>
<feature type="compositionally biased region" description="Basic and acidic residues" evidence="7">
    <location>
        <begin position="283"/>
        <end position="292"/>
    </location>
</feature>
<dbReference type="AlphaFoldDB" id="A0A9Q1QW60"/>
<feature type="region of interest" description="Disordered" evidence="7">
    <location>
        <begin position="498"/>
        <end position="530"/>
    </location>
</feature>
<reference evidence="10" key="1">
    <citation type="journal article" date="2023" name="Proc. Natl. Acad. Sci. U.S.A.">
        <title>Genomic and structural basis for evolution of tropane alkaloid biosynthesis.</title>
        <authorList>
            <person name="Wanga Y.-J."/>
            <person name="Taina T."/>
            <person name="Yua J.-Y."/>
            <person name="Lia J."/>
            <person name="Xua B."/>
            <person name="Chenc J."/>
            <person name="D'Auriad J.C."/>
            <person name="Huanga J.-P."/>
            <person name="Huanga S.-X."/>
        </authorList>
    </citation>
    <scope>NUCLEOTIDE SEQUENCE [LARGE SCALE GENOMIC DNA]</scope>
    <source>
        <strain evidence="10">cv. KIB-2019</strain>
    </source>
</reference>
<dbReference type="GO" id="GO:0098552">
    <property type="term" value="C:side of membrane"/>
    <property type="evidence" value="ECO:0007669"/>
    <property type="project" value="UniProtKB-KW"/>
</dbReference>
<gene>
    <name evidence="9" type="ORF">K7X08_036704</name>
</gene>
<dbReference type="EMBL" id="JAJAGQ010000022">
    <property type="protein sequence ID" value="KAJ8529869.1"/>
    <property type="molecule type" value="Genomic_DNA"/>
</dbReference>
<organism evidence="9 10">
    <name type="scientific">Anisodus acutangulus</name>
    <dbReference type="NCBI Taxonomy" id="402998"/>
    <lineage>
        <taxon>Eukaryota</taxon>
        <taxon>Viridiplantae</taxon>
        <taxon>Streptophyta</taxon>
        <taxon>Embryophyta</taxon>
        <taxon>Tracheophyta</taxon>
        <taxon>Spermatophyta</taxon>
        <taxon>Magnoliopsida</taxon>
        <taxon>eudicotyledons</taxon>
        <taxon>Gunneridae</taxon>
        <taxon>Pentapetalae</taxon>
        <taxon>asterids</taxon>
        <taxon>lamiids</taxon>
        <taxon>Solanales</taxon>
        <taxon>Solanaceae</taxon>
        <taxon>Solanoideae</taxon>
        <taxon>Hyoscyameae</taxon>
        <taxon>Anisodus</taxon>
    </lineage>
</organism>
<evidence type="ECO:0000256" key="5">
    <source>
        <dbReference type="ARBA" id="ARBA00022729"/>
    </source>
</evidence>
<dbReference type="FunFam" id="1.10.110.10:FF:000001">
    <property type="entry name" value="Bifunctional inhibitor/lipid-transfer protein/seed storage 2S albumin superfamily protein"/>
    <property type="match status" value="1"/>
</dbReference>
<dbReference type="SUPFAM" id="SSF47699">
    <property type="entry name" value="Bifunctional inhibitor/lipid-transfer protein/seed storage 2S albumin"/>
    <property type="match status" value="1"/>
</dbReference>
<dbReference type="OrthoDB" id="60843at2759"/>
<proteinExistence type="inferred from homology"/>
<evidence type="ECO:0000256" key="7">
    <source>
        <dbReference type="SAM" id="MobiDB-lite"/>
    </source>
</evidence>
<dbReference type="GO" id="GO:0009507">
    <property type="term" value="C:chloroplast"/>
    <property type="evidence" value="ECO:0007669"/>
    <property type="project" value="TreeGrafter"/>
</dbReference>
<feature type="compositionally biased region" description="Polar residues" evidence="7">
    <location>
        <begin position="451"/>
        <end position="462"/>
    </location>
</feature>
<evidence type="ECO:0000256" key="3">
    <source>
        <dbReference type="ARBA" id="ARBA00022475"/>
    </source>
</evidence>
<comment type="subcellular location">
    <subcellularLocation>
        <location evidence="1">Cell membrane</location>
        <topology evidence="1">Lipid-anchor</topology>
        <topology evidence="1">GPI-anchor</topology>
    </subcellularLocation>
</comment>
<evidence type="ECO:0000256" key="4">
    <source>
        <dbReference type="ARBA" id="ARBA00022622"/>
    </source>
</evidence>
<dbReference type="InterPro" id="IPR039123">
    <property type="entry name" value="PPTC7"/>
</dbReference>
<dbReference type="InterPro" id="IPR036312">
    <property type="entry name" value="Bifun_inhib/LTP/seed_sf"/>
</dbReference>
<evidence type="ECO:0000313" key="9">
    <source>
        <dbReference type="EMBL" id="KAJ8529869.1"/>
    </source>
</evidence>
<feature type="region of interest" description="Disordered" evidence="7">
    <location>
        <begin position="204"/>
        <end position="306"/>
    </location>
</feature>
<evidence type="ECO:0000313" key="10">
    <source>
        <dbReference type="Proteomes" id="UP001152561"/>
    </source>
</evidence>
<evidence type="ECO:0000256" key="2">
    <source>
        <dbReference type="ARBA" id="ARBA00009748"/>
    </source>
</evidence>
<keyword evidence="10" id="KW-1185">Reference proteome</keyword>
<keyword evidence="4" id="KW-0325">Glycoprotein</keyword>
<dbReference type="Pfam" id="PF14368">
    <property type="entry name" value="LTP_2"/>
    <property type="match status" value="1"/>
</dbReference>
<protein>
    <recommendedName>
        <fullName evidence="8">PPM-type phosphatase domain-containing protein</fullName>
    </recommendedName>
</protein>
<feature type="domain" description="PPM-type phosphatase" evidence="8">
    <location>
        <begin position="562"/>
        <end position="799"/>
    </location>
</feature>
<feature type="compositionally biased region" description="Polar residues" evidence="7">
    <location>
        <begin position="212"/>
        <end position="222"/>
    </location>
</feature>
<comment type="caution">
    <text evidence="9">The sequence shown here is derived from an EMBL/GenBank/DDBJ whole genome shotgun (WGS) entry which is preliminary data.</text>
</comment>
<dbReference type="InterPro" id="IPR036457">
    <property type="entry name" value="PPM-type-like_dom_sf"/>
</dbReference>
<dbReference type="Gene3D" id="3.60.40.10">
    <property type="entry name" value="PPM-type phosphatase domain"/>
    <property type="match status" value="2"/>
</dbReference>
<dbReference type="Proteomes" id="UP001152561">
    <property type="component" value="Unassembled WGS sequence"/>
</dbReference>
<dbReference type="InterPro" id="IPR016140">
    <property type="entry name" value="Bifunc_inhib/LTP/seed_store"/>
</dbReference>
<dbReference type="Gene3D" id="1.10.110.10">
    <property type="entry name" value="Plant lipid-transfer and hydrophobic proteins"/>
    <property type="match status" value="1"/>
</dbReference>